<dbReference type="Proteomes" id="UP001176940">
    <property type="component" value="Unassembled WGS sequence"/>
</dbReference>
<dbReference type="InterPro" id="IPR012337">
    <property type="entry name" value="RNaseH-like_sf"/>
</dbReference>
<dbReference type="InterPro" id="IPR047021">
    <property type="entry name" value="REXO1/3/4-like"/>
</dbReference>
<dbReference type="SMART" id="SM00479">
    <property type="entry name" value="EXOIII"/>
    <property type="match status" value="1"/>
</dbReference>
<evidence type="ECO:0000256" key="1">
    <source>
        <dbReference type="ARBA" id="ARBA00022722"/>
    </source>
</evidence>
<dbReference type="InterPro" id="IPR036397">
    <property type="entry name" value="RNaseH_sf"/>
</dbReference>
<dbReference type="InterPro" id="IPR013520">
    <property type="entry name" value="Ribonucl_H"/>
</dbReference>
<evidence type="ECO:0000259" key="3">
    <source>
        <dbReference type="SMART" id="SM00479"/>
    </source>
</evidence>
<keyword evidence="2" id="KW-0378">Hydrolase</keyword>
<dbReference type="Gene3D" id="3.30.420.10">
    <property type="entry name" value="Ribonuclease H-like superfamily/Ribonuclease H"/>
    <property type="match status" value="1"/>
</dbReference>
<accession>A0ABN9MGP8</accession>
<dbReference type="EMBL" id="CAUEEQ010070115">
    <property type="protein sequence ID" value="CAJ0965838.1"/>
    <property type="molecule type" value="Genomic_DNA"/>
</dbReference>
<keyword evidence="5" id="KW-1185">Reference proteome</keyword>
<name>A0ABN9MGP8_9NEOB</name>
<comment type="caution">
    <text evidence="4">The sequence shown here is derived from an EMBL/GenBank/DDBJ whole genome shotgun (WGS) entry which is preliminary data.</text>
</comment>
<feature type="domain" description="Exonuclease" evidence="3">
    <location>
        <begin position="180"/>
        <end position="346"/>
    </location>
</feature>
<organism evidence="4 5">
    <name type="scientific">Ranitomeya imitator</name>
    <name type="common">mimic poison frog</name>
    <dbReference type="NCBI Taxonomy" id="111125"/>
    <lineage>
        <taxon>Eukaryota</taxon>
        <taxon>Metazoa</taxon>
        <taxon>Chordata</taxon>
        <taxon>Craniata</taxon>
        <taxon>Vertebrata</taxon>
        <taxon>Euteleostomi</taxon>
        <taxon>Amphibia</taxon>
        <taxon>Batrachia</taxon>
        <taxon>Anura</taxon>
        <taxon>Neobatrachia</taxon>
        <taxon>Hyloidea</taxon>
        <taxon>Dendrobatidae</taxon>
        <taxon>Dendrobatinae</taxon>
        <taxon>Ranitomeya</taxon>
    </lineage>
</organism>
<evidence type="ECO:0000256" key="2">
    <source>
        <dbReference type="ARBA" id="ARBA00022801"/>
    </source>
</evidence>
<gene>
    <name evidence="4" type="ORF">RIMI_LOCUS20687245</name>
</gene>
<reference evidence="4" key="1">
    <citation type="submission" date="2023-07" db="EMBL/GenBank/DDBJ databases">
        <authorList>
            <person name="Stuckert A."/>
        </authorList>
    </citation>
    <scope>NUCLEOTIDE SEQUENCE</scope>
</reference>
<dbReference type="PANTHER" id="PTHR12801">
    <property type="entry name" value="RNA EXONUCLEASE REXO1 / RECO3 FAMILY MEMBER-RELATED"/>
    <property type="match status" value="1"/>
</dbReference>
<sequence length="381" mass="42988">MKQRSRYCNTWSTGSLRTIQQRGRTVCARPSDNMDSLACTGLFHGFPRSTDYMEAPQSDKSSREPKDVRVWNHRKSRKHQRFLLRKAFLQERGLLGRKKAEERLCSILGEGSSPTCPQRAEDNQPVRLDEIKAPHGAAPAMATLPSVQPLACDYDSGLSMAGSTPSSRASSPTSWLNLEKCVAIDCEMVGTGPGGKISELARCSVVSYLGEVLYDKYVHPELPVTDYRTRWSGITKRHLQNAITFKKARKEILNLLKGKRVIGHALHHDFRVLKYFHPTKQTRDTSKITLLNQMAGLPRRPSASLKKLALLILQKKIQVGNKGHSSVEDAQTCMELYKLVAEQVEEDFLSRCQLGDSSYLDADEQYMEDQYWPADLNEDCK</sequence>
<evidence type="ECO:0000313" key="5">
    <source>
        <dbReference type="Proteomes" id="UP001176940"/>
    </source>
</evidence>
<protein>
    <recommendedName>
        <fullName evidence="3">Exonuclease domain-containing protein</fullName>
    </recommendedName>
</protein>
<dbReference type="SUPFAM" id="SSF53098">
    <property type="entry name" value="Ribonuclease H-like"/>
    <property type="match status" value="1"/>
</dbReference>
<dbReference type="PANTHER" id="PTHR12801:SF57">
    <property type="entry name" value="APOPTOSIS-ENHANCING NUCLEASE"/>
    <property type="match status" value="1"/>
</dbReference>
<evidence type="ECO:0000313" key="4">
    <source>
        <dbReference type="EMBL" id="CAJ0965838.1"/>
    </source>
</evidence>
<keyword evidence="1" id="KW-0540">Nuclease</keyword>
<proteinExistence type="predicted"/>
<dbReference type="Pfam" id="PF00929">
    <property type="entry name" value="RNase_T"/>
    <property type="match status" value="1"/>
</dbReference>